<dbReference type="Proteomes" id="UP000615446">
    <property type="component" value="Unassembled WGS sequence"/>
</dbReference>
<dbReference type="GO" id="GO:0004674">
    <property type="term" value="F:protein serine/threonine kinase activity"/>
    <property type="evidence" value="ECO:0007669"/>
    <property type="project" value="TreeGrafter"/>
</dbReference>
<name>A0A2Z6R229_9GLOM</name>
<keyword evidence="5" id="KW-0418">Kinase</keyword>
<dbReference type="PRINTS" id="PR00109">
    <property type="entry name" value="TYRKINASE"/>
</dbReference>
<dbReference type="InterPro" id="IPR000719">
    <property type="entry name" value="Prot_kinase_dom"/>
</dbReference>
<comment type="caution">
    <text evidence="4">The sequence shown here is derived from an EMBL/GenBank/DDBJ whole genome shotgun (WGS) entry which is preliminary data.</text>
</comment>
<gene>
    <name evidence="5" type="ORF">RCL2_002889600</name>
    <name evidence="4" type="ORF">RclHR1_02430003</name>
</gene>
<evidence type="ECO:0000256" key="1">
    <source>
        <dbReference type="ARBA" id="ARBA00022741"/>
    </source>
</evidence>
<organism evidence="4 6">
    <name type="scientific">Rhizophagus clarus</name>
    <dbReference type="NCBI Taxonomy" id="94130"/>
    <lineage>
        <taxon>Eukaryota</taxon>
        <taxon>Fungi</taxon>
        <taxon>Fungi incertae sedis</taxon>
        <taxon>Mucoromycota</taxon>
        <taxon>Glomeromycotina</taxon>
        <taxon>Glomeromycetes</taxon>
        <taxon>Glomerales</taxon>
        <taxon>Glomeraceae</taxon>
        <taxon>Rhizophagus</taxon>
    </lineage>
</organism>
<evidence type="ECO:0000313" key="5">
    <source>
        <dbReference type="EMBL" id="GET02522.1"/>
    </source>
</evidence>
<evidence type="ECO:0000313" key="6">
    <source>
        <dbReference type="Proteomes" id="UP000247702"/>
    </source>
</evidence>
<keyword evidence="2" id="KW-0067">ATP-binding</keyword>
<proteinExistence type="predicted"/>
<dbReference type="PANTHER" id="PTHR44329">
    <property type="entry name" value="SERINE/THREONINE-PROTEIN KINASE TNNI3K-RELATED"/>
    <property type="match status" value="1"/>
</dbReference>
<dbReference type="Proteomes" id="UP000247702">
    <property type="component" value="Unassembled WGS sequence"/>
</dbReference>
<dbReference type="EMBL" id="BEXD01001591">
    <property type="protein sequence ID" value="GBB94862.1"/>
    <property type="molecule type" value="Genomic_DNA"/>
</dbReference>
<keyword evidence="6" id="KW-1185">Reference proteome</keyword>
<protein>
    <submittedName>
        <fullName evidence="5">Kinase-like domain-containing protein</fullName>
    </submittedName>
</protein>
<evidence type="ECO:0000259" key="3">
    <source>
        <dbReference type="PROSITE" id="PS50011"/>
    </source>
</evidence>
<dbReference type="Pfam" id="PF07714">
    <property type="entry name" value="PK_Tyr_Ser-Thr"/>
    <property type="match status" value="1"/>
</dbReference>
<dbReference type="OrthoDB" id="4062651at2759"/>
<dbReference type="AlphaFoldDB" id="A0A2Z6R229"/>
<reference evidence="4 6" key="1">
    <citation type="submission" date="2017-11" db="EMBL/GenBank/DDBJ databases">
        <title>The genome of Rhizophagus clarus HR1 reveals common genetic basis of auxotrophy among arbuscular mycorrhizal fungi.</title>
        <authorList>
            <person name="Kobayashi Y."/>
        </authorList>
    </citation>
    <scope>NUCLEOTIDE SEQUENCE [LARGE SCALE GENOMIC DNA]</scope>
    <source>
        <strain evidence="4 6">HR1</strain>
    </source>
</reference>
<sequence>MSDIEQHSENSNDICPECNRPKTFNDWCKECYSKKFQQNFGNWTSGNKKIDKFIQGSQLSAINTFELLEWIPYNRLRNIKYLTQGGFSTVYKAIFLDGIIEYWDYEKQDWKRDCAELDEQDYDASDSQIKNPLKINEKYGSIVVIKSLNDSSNIVENFLKEWKSYLQCQREASLNNSYFNPVIGITQDPDTLNYMVVMDYADEGSLKDNLLIKKYNPNESFLNLLQMSRQLEAIHKSDLVHGDLHDGNILFNGDPLISDFGLCKPVNQPNVKEETYGVMPYMAPEVLRGKPYTTAADIYSFGIIMWEMTSGVQAFHNIPHDLDLSLDICEGTRPEIIEGTMPEYVELMKRCWDNDPKKRPTANELNDFFTELSRNYPFHYSKRIPIPENEPEIKYHPKSCYISRKFDESAKLNNIYELSGRVVIDSNHDEVDETDEFAIRE</sequence>
<dbReference type="Gene3D" id="1.10.510.10">
    <property type="entry name" value="Transferase(Phosphotransferase) domain 1"/>
    <property type="match status" value="1"/>
</dbReference>
<dbReference type="GO" id="GO:0005524">
    <property type="term" value="F:ATP binding"/>
    <property type="evidence" value="ECO:0007669"/>
    <property type="project" value="UniProtKB-KW"/>
</dbReference>
<dbReference type="InterPro" id="IPR051681">
    <property type="entry name" value="Ser/Thr_Kinases-Pseudokinases"/>
</dbReference>
<reference evidence="5" key="2">
    <citation type="submission" date="2019-10" db="EMBL/GenBank/DDBJ databases">
        <title>Conservation and host-specific expression of non-tandemly repeated heterogenous ribosome RNA gene in arbuscular mycorrhizal fungi.</title>
        <authorList>
            <person name="Maeda T."/>
            <person name="Kobayashi Y."/>
            <person name="Nakagawa T."/>
            <person name="Ezawa T."/>
            <person name="Yamaguchi K."/>
            <person name="Bino T."/>
            <person name="Nishimoto Y."/>
            <person name="Shigenobu S."/>
            <person name="Kawaguchi M."/>
        </authorList>
    </citation>
    <scope>NUCLEOTIDE SEQUENCE</scope>
    <source>
        <strain evidence="5">HR1</strain>
    </source>
</reference>
<keyword evidence="5" id="KW-0808">Transferase</keyword>
<keyword evidence="1" id="KW-0547">Nucleotide-binding</keyword>
<evidence type="ECO:0000313" key="4">
    <source>
        <dbReference type="EMBL" id="GBB94862.1"/>
    </source>
</evidence>
<accession>A0A2Z6R229</accession>
<feature type="domain" description="Protein kinase" evidence="3">
    <location>
        <begin position="76"/>
        <end position="369"/>
    </location>
</feature>
<evidence type="ECO:0000256" key="2">
    <source>
        <dbReference type="ARBA" id="ARBA00022840"/>
    </source>
</evidence>
<dbReference type="EMBL" id="BLAL01000313">
    <property type="protein sequence ID" value="GET02522.1"/>
    <property type="molecule type" value="Genomic_DNA"/>
</dbReference>
<dbReference type="InterPro" id="IPR001245">
    <property type="entry name" value="Ser-Thr/Tyr_kinase_cat_dom"/>
</dbReference>
<dbReference type="PROSITE" id="PS50011">
    <property type="entry name" value="PROTEIN_KINASE_DOM"/>
    <property type="match status" value="1"/>
</dbReference>
<dbReference type="InterPro" id="IPR011009">
    <property type="entry name" value="Kinase-like_dom_sf"/>
</dbReference>
<dbReference type="PANTHER" id="PTHR44329:SF298">
    <property type="entry name" value="MIXED LINEAGE KINASE DOMAIN-LIKE PROTEIN"/>
    <property type="match status" value="1"/>
</dbReference>
<dbReference type="SUPFAM" id="SSF56112">
    <property type="entry name" value="Protein kinase-like (PK-like)"/>
    <property type="match status" value="1"/>
</dbReference>